<protein>
    <submittedName>
        <fullName evidence="1">Uncharacterized protein</fullName>
    </submittedName>
</protein>
<gene>
    <name evidence="1" type="ORF">PoB_003018900</name>
</gene>
<organism evidence="1 2">
    <name type="scientific">Plakobranchus ocellatus</name>
    <dbReference type="NCBI Taxonomy" id="259542"/>
    <lineage>
        <taxon>Eukaryota</taxon>
        <taxon>Metazoa</taxon>
        <taxon>Spiralia</taxon>
        <taxon>Lophotrochozoa</taxon>
        <taxon>Mollusca</taxon>
        <taxon>Gastropoda</taxon>
        <taxon>Heterobranchia</taxon>
        <taxon>Euthyneura</taxon>
        <taxon>Panpulmonata</taxon>
        <taxon>Sacoglossa</taxon>
        <taxon>Placobranchoidea</taxon>
        <taxon>Plakobranchidae</taxon>
        <taxon>Plakobranchus</taxon>
    </lineage>
</organism>
<evidence type="ECO:0000313" key="1">
    <source>
        <dbReference type="EMBL" id="GFO03684.1"/>
    </source>
</evidence>
<dbReference type="AlphaFoldDB" id="A0AAV4AB52"/>
<dbReference type="Proteomes" id="UP000735302">
    <property type="component" value="Unassembled WGS sequence"/>
</dbReference>
<accession>A0AAV4AB52</accession>
<evidence type="ECO:0000313" key="2">
    <source>
        <dbReference type="Proteomes" id="UP000735302"/>
    </source>
</evidence>
<sequence length="108" mass="12098">MKEKKTKSSSGASVFYDDVVRAVYGQGRFAEGECHEAGHILVVFYFQVRLYTGRLWLASERALPQSIFCNLSLFTEKPSHKNKGSDYAFSVALSDDASVLLRAELTRV</sequence>
<proteinExistence type="predicted"/>
<comment type="caution">
    <text evidence="1">The sequence shown here is derived from an EMBL/GenBank/DDBJ whole genome shotgun (WGS) entry which is preliminary data.</text>
</comment>
<keyword evidence="2" id="KW-1185">Reference proteome</keyword>
<dbReference type="EMBL" id="BLXT01003727">
    <property type="protein sequence ID" value="GFO03684.1"/>
    <property type="molecule type" value="Genomic_DNA"/>
</dbReference>
<reference evidence="1 2" key="1">
    <citation type="journal article" date="2021" name="Elife">
        <title>Chloroplast acquisition without the gene transfer in kleptoplastic sea slugs, Plakobranchus ocellatus.</title>
        <authorList>
            <person name="Maeda T."/>
            <person name="Takahashi S."/>
            <person name="Yoshida T."/>
            <person name="Shimamura S."/>
            <person name="Takaki Y."/>
            <person name="Nagai Y."/>
            <person name="Toyoda A."/>
            <person name="Suzuki Y."/>
            <person name="Arimoto A."/>
            <person name="Ishii H."/>
            <person name="Satoh N."/>
            <person name="Nishiyama T."/>
            <person name="Hasebe M."/>
            <person name="Maruyama T."/>
            <person name="Minagawa J."/>
            <person name="Obokata J."/>
            <person name="Shigenobu S."/>
        </authorList>
    </citation>
    <scope>NUCLEOTIDE SEQUENCE [LARGE SCALE GENOMIC DNA]</scope>
</reference>
<name>A0AAV4AB52_9GAST</name>